<feature type="domain" description="Transposon Tn7 transposition protein TnsD C-terminal" evidence="1">
    <location>
        <begin position="293"/>
        <end position="357"/>
    </location>
</feature>
<dbReference type="InterPro" id="IPR032750">
    <property type="entry name" value="TnsD_C"/>
</dbReference>
<protein>
    <recommendedName>
        <fullName evidence="1">Transposon Tn7 transposition protein TnsD C-terminal domain-containing protein</fullName>
    </recommendedName>
</protein>
<accession>A0A833PXB0</accession>
<organism evidence="2 3">
    <name type="scientific">Burkholderia lata (strain ATCC 17760 / DSM 23089 / LMG 22485 / NCIMB 9086 / R18194 / 383)</name>
    <dbReference type="NCBI Taxonomy" id="482957"/>
    <lineage>
        <taxon>Bacteria</taxon>
        <taxon>Pseudomonadati</taxon>
        <taxon>Pseudomonadota</taxon>
        <taxon>Betaproteobacteria</taxon>
        <taxon>Burkholderiales</taxon>
        <taxon>Burkholderiaceae</taxon>
        <taxon>Burkholderia</taxon>
        <taxon>Burkholderia cepacia complex</taxon>
    </lineage>
</organism>
<dbReference type="Pfam" id="PF15978">
    <property type="entry name" value="TnsD"/>
    <property type="match status" value="1"/>
</dbReference>
<sequence>MKSLIFFPALPRETATSIASMVAQTTSSKEAREVSRAGNRRGLLLYSTLPCRAERFCEFTQNAYGDAMDVVAKHTLLSYSTCGMSSKMAEAATRNIAFGIASRTMFPRLLPGFESGNRFGLQCPECAIQVSGGHTRRVSFCAHCIPYVTRCPWHGCRLICDRECSTLEMLLSRAGDHARTENSLRYAQLSCSVSEVMPREPLWPKIVGLLREKGYVTEHGALRMAQLHSAFRKLFSAGFEDDRLTHFVSDMNTLDLCIQAARRSDHAAPAPILVLLYCAACDVDTFAQSPAPQSPERPTSDVDAEWRERARAQWAMHVSEHPEMTRTQLRKSMPAVWAWLHRHDDEWLRVNQLPSRRPRGGRHNHDIPPFVEYAISGSQVDRREHTGGREPLPSAYQFRIAYGMDGFLFSRVTSMPAAIGTEAHLPGRKELFVRRRVRLAIEQLKRQRKPLGIATVARSARLRISTVRTFSFNMES</sequence>
<evidence type="ECO:0000313" key="2">
    <source>
        <dbReference type="EMBL" id="KAF1038621.1"/>
    </source>
</evidence>
<evidence type="ECO:0000313" key="3">
    <source>
        <dbReference type="Proteomes" id="UP000467522"/>
    </source>
</evidence>
<gene>
    <name evidence="2" type="ORF">GAK33_01957</name>
</gene>
<reference evidence="3" key="1">
    <citation type="journal article" date="2020" name="MBio">
        <title>Horizontal gene transfer to a defensive symbiont with a reduced genome amongst a multipartite beetle microbiome.</title>
        <authorList>
            <person name="Waterworth S.C."/>
            <person name="Florez L.V."/>
            <person name="Rees E.R."/>
            <person name="Hertweck C."/>
            <person name="Kaltenpoth M."/>
            <person name="Kwan J.C."/>
        </authorList>
    </citation>
    <scope>NUCLEOTIDE SEQUENCE [LARGE SCALE GENOMIC DNA]</scope>
</reference>
<dbReference type="EMBL" id="WNDV01000005">
    <property type="protein sequence ID" value="KAF1038621.1"/>
    <property type="molecule type" value="Genomic_DNA"/>
</dbReference>
<proteinExistence type="predicted"/>
<evidence type="ECO:0000259" key="1">
    <source>
        <dbReference type="Pfam" id="PF15978"/>
    </source>
</evidence>
<comment type="caution">
    <text evidence="2">The sequence shown here is derived from an EMBL/GenBank/DDBJ whole genome shotgun (WGS) entry which is preliminary data.</text>
</comment>
<name>A0A833PXB0_BURL3</name>
<dbReference type="RefSeq" id="WP_278645389.1">
    <property type="nucleotide sequence ID" value="NZ_WNDV01000005.1"/>
</dbReference>
<dbReference type="Proteomes" id="UP000467522">
    <property type="component" value="Unassembled WGS sequence"/>
</dbReference>
<dbReference type="AlphaFoldDB" id="A0A833PXB0"/>